<dbReference type="AlphaFoldDB" id="A0A6A6TD90"/>
<evidence type="ECO:0000256" key="1">
    <source>
        <dbReference type="SAM" id="SignalP"/>
    </source>
</evidence>
<gene>
    <name evidence="2" type="ORF">K491DRAFT_676914</name>
</gene>
<evidence type="ECO:0000313" key="2">
    <source>
        <dbReference type="EMBL" id="KAF2657790.1"/>
    </source>
</evidence>
<dbReference type="Proteomes" id="UP000799324">
    <property type="component" value="Unassembled WGS sequence"/>
</dbReference>
<keyword evidence="3" id="KW-1185">Reference proteome</keyword>
<feature type="chain" id="PRO_5025683542" evidence="1">
    <location>
        <begin position="20"/>
        <end position="115"/>
    </location>
</feature>
<sequence>MFIAQLILLSLGAPISTLAAAVTAHQVLYFHSDINFNGTQTAGADVLDSCQAVPAGTKSVNLTIAGFEMAIPCKLFRGDNNDCSTTDVNLVYPVNAPIKNLKGFEPNNYICPSQL</sequence>
<protein>
    <submittedName>
        <fullName evidence="2">Uncharacterized protein</fullName>
    </submittedName>
</protein>
<name>A0A6A6TD90_9PLEO</name>
<dbReference type="EMBL" id="MU004321">
    <property type="protein sequence ID" value="KAF2657790.1"/>
    <property type="molecule type" value="Genomic_DNA"/>
</dbReference>
<feature type="signal peptide" evidence="1">
    <location>
        <begin position="1"/>
        <end position="19"/>
    </location>
</feature>
<reference evidence="2" key="1">
    <citation type="journal article" date="2020" name="Stud. Mycol.">
        <title>101 Dothideomycetes genomes: a test case for predicting lifestyles and emergence of pathogens.</title>
        <authorList>
            <person name="Haridas S."/>
            <person name="Albert R."/>
            <person name="Binder M."/>
            <person name="Bloem J."/>
            <person name="Labutti K."/>
            <person name="Salamov A."/>
            <person name="Andreopoulos B."/>
            <person name="Baker S."/>
            <person name="Barry K."/>
            <person name="Bills G."/>
            <person name="Bluhm B."/>
            <person name="Cannon C."/>
            <person name="Castanera R."/>
            <person name="Culley D."/>
            <person name="Daum C."/>
            <person name="Ezra D."/>
            <person name="Gonzalez J."/>
            <person name="Henrissat B."/>
            <person name="Kuo A."/>
            <person name="Liang C."/>
            <person name="Lipzen A."/>
            <person name="Lutzoni F."/>
            <person name="Magnuson J."/>
            <person name="Mondo S."/>
            <person name="Nolan M."/>
            <person name="Ohm R."/>
            <person name="Pangilinan J."/>
            <person name="Park H.-J."/>
            <person name="Ramirez L."/>
            <person name="Alfaro M."/>
            <person name="Sun H."/>
            <person name="Tritt A."/>
            <person name="Yoshinaga Y."/>
            <person name="Zwiers L.-H."/>
            <person name="Turgeon B."/>
            <person name="Goodwin S."/>
            <person name="Spatafora J."/>
            <person name="Crous P."/>
            <person name="Grigoriev I."/>
        </authorList>
    </citation>
    <scope>NUCLEOTIDE SEQUENCE</scope>
    <source>
        <strain evidence="2">CBS 122681</strain>
    </source>
</reference>
<keyword evidence="1" id="KW-0732">Signal</keyword>
<organism evidence="2 3">
    <name type="scientific">Lophiostoma macrostomum CBS 122681</name>
    <dbReference type="NCBI Taxonomy" id="1314788"/>
    <lineage>
        <taxon>Eukaryota</taxon>
        <taxon>Fungi</taxon>
        <taxon>Dikarya</taxon>
        <taxon>Ascomycota</taxon>
        <taxon>Pezizomycotina</taxon>
        <taxon>Dothideomycetes</taxon>
        <taxon>Pleosporomycetidae</taxon>
        <taxon>Pleosporales</taxon>
        <taxon>Lophiostomataceae</taxon>
        <taxon>Lophiostoma</taxon>
    </lineage>
</organism>
<proteinExistence type="predicted"/>
<accession>A0A6A6TD90</accession>
<evidence type="ECO:0000313" key="3">
    <source>
        <dbReference type="Proteomes" id="UP000799324"/>
    </source>
</evidence>